<name>A0A162RCI4_9CRUS</name>
<keyword evidence="3" id="KW-1185">Reference proteome</keyword>
<dbReference type="PANTHER" id="PTHR47501:SF5">
    <property type="entry name" value="HAT C-TERMINAL DIMERISATION DOMAIN-CONTAINING PROTEIN"/>
    <property type="match status" value="1"/>
</dbReference>
<feature type="compositionally biased region" description="Basic and acidic residues" evidence="1">
    <location>
        <begin position="467"/>
        <end position="479"/>
    </location>
</feature>
<sequence>MSMVLELTKNKRDEYKRQLDAEFQDQQRKHELKRDVDRNKLLRVTLDKHLDGMESLYFTTVGQPKKQIDFDDYIGITDNISTSKTTIQKTKPIIQEAKLNMRSWVTNDQAVRKFLKTGRHHNRIGGPSDQKKYPKDISKNIRSHWKRHQKYEKHVQSYVQVSLAGKWVYILSFCLDGRDTMVPTIPSFSFHSSLPLRLSYSERVLQHAEIHVFGDASEAAYGAVAYARLQCKNGDIVIHVLASKTKMVPLPKKKVTLPRMELLGLLLAARVNEEVISAVTADGASTLPTSKIIQLPAKYFTFMYHVKGARSFKVKCMLYHQRKTTYASNGQPKLLNFSFQSKHSASLADYLKLWKEKGETESQANAVTEKGNNVVRSQLDQHMGSSVSQFKQIKTQIELDEAIFEIEKNRFKELIGSLIGPLAIKRRGQLDEDVEEDVIYIEIGEILNRHRETQLSRETERDEENVLNEKKKDAQRDDDAGSDISDVQPHIHLPRHFRCTCHTFNRIATVDDNKILNQLFKIEETVLGELFVIHNATRWNSYYSTLWKVQYFVTKKSEELQAILDHLRIKKLTTRKVEFLKELIKVIKPIADALDVFQFQSEAKMSVGCVVPVPLVTCLIDGMNKRFGGFFEDDNFCLAAVSDPHFKLLGFQKRKKFTISVSLSEKLKGGGVLHFRLTGFGVPPKKYKNLKRKLTGVTESDSHIEVSTHKSHNVLMNDANQDSLPDKEPYVALFSIPRSPTEFQESSPQSSVYGGPEDKPDTFISITDVLCDKEDAEEIYSLSPNRRCASHILNLIASKDYFENMEPTLKKLKQSTEAKMKSLWNKQSRSTKSSDAIAAKLKLLFVFHYLKDVFEHFKIPYFRPTEEDYIKEYVTIMRPVAEALDSLNASATKETFNEVAAFLGDPSTSISSLMKYPKLKLLFMKYNAPFPSSASMESLFSVGWSILCPTRNRLSDTNFEKMLFLKVNNHL</sequence>
<organism evidence="2 3">
    <name type="scientific">Daphnia magna</name>
    <dbReference type="NCBI Taxonomy" id="35525"/>
    <lineage>
        <taxon>Eukaryota</taxon>
        <taxon>Metazoa</taxon>
        <taxon>Ecdysozoa</taxon>
        <taxon>Arthropoda</taxon>
        <taxon>Crustacea</taxon>
        <taxon>Branchiopoda</taxon>
        <taxon>Diplostraca</taxon>
        <taxon>Cladocera</taxon>
        <taxon>Anomopoda</taxon>
        <taxon>Daphniidae</taxon>
        <taxon>Daphnia</taxon>
    </lineage>
</organism>
<evidence type="ECO:0008006" key="4">
    <source>
        <dbReference type="Google" id="ProtNLM"/>
    </source>
</evidence>
<dbReference type="Pfam" id="PF05380">
    <property type="entry name" value="Peptidase_A17"/>
    <property type="match status" value="1"/>
</dbReference>
<dbReference type="PANTHER" id="PTHR47501">
    <property type="entry name" value="TRANSPOSASE-RELATED"/>
    <property type="match status" value="1"/>
</dbReference>
<comment type="caution">
    <text evidence="2">The sequence shown here is derived from an EMBL/GenBank/DDBJ whole genome shotgun (WGS) entry which is preliminary data.</text>
</comment>
<dbReference type="OrthoDB" id="6382074at2759"/>
<accession>A0A162RCI4</accession>
<dbReference type="AlphaFoldDB" id="A0A162RCI4"/>
<dbReference type="Proteomes" id="UP000076858">
    <property type="component" value="Unassembled WGS sequence"/>
</dbReference>
<evidence type="ECO:0000256" key="1">
    <source>
        <dbReference type="SAM" id="MobiDB-lite"/>
    </source>
</evidence>
<dbReference type="EMBL" id="LRGB01000197">
    <property type="protein sequence ID" value="KZS20403.1"/>
    <property type="molecule type" value="Genomic_DNA"/>
</dbReference>
<evidence type="ECO:0000313" key="3">
    <source>
        <dbReference type="Proteomes" id="UP000076858"/>
    </source>
</evidence>
<proteinExistence type="predicted"/>
<protein>
    <recommendedName>
        <fullName evidence="4">HAT C-terminal dimerisation domain-containing protein</fullName>
    </recommendedName>
</protein>
<dbReference type="InterPro" id="IPR012337">
    <property type="entry name" value="RNaseH-like_sf"/>
</dbReference>
<dbReference type="SUPFAM" id="SSF53098">
    <property type="entry name" value="Ribonuclease H-like"/>
    <property type="match status" value="2"/>
</dbReference>
<feature type="region of interest" description="Disordered" evidence="1">
    <location>
        <begin position="453"/>
        <end position="487"/>
    </location>
</feature>
<gene>
    <name evidence="2" type="ORF">APZ42_012915</name>
</gene>
<evidence type="ECO:0000313" key="2">
    <source>
        <dbReference type="EMBL" id="KZS20403.1"/>
    </source>
</evidence>
<reference evidence="2 3" key="1">
    <citation type="submission" date="2016-03" db="EMBL/GenBank/DDBJ databases">
        <title>EvidentialGene: Evidence-directed Construction of Genes on Genomes.</title>
        <authorList>
            <person name="Gilbert D.G."/>
            <person name="Choi J.-H."/>
            <person name="Mockaitis K."/>
            <person name="Colbourne J."/>
            <person name="Pfrender M."/>
        </authorList>
    </citation>
    <scope>NUCLEOTIDE SEQUENCE [LARGE SCALE GENOMIC DNA]</scope>
    <source>
        <strain evidence="2 3">Xinb3</strain>
        <tissue evidence="2">Complete organism</tissue>
    </source>
</reference>
<dbReference type="InterPro" id="IPR008042">
    <property type="entry name" value="Retrotrans_Pao"/>
</dbReference>